<dbReference type="SUPFAM" id="SSF48726">
    <property type="entry name" value="Immunoglobulin"/>
    <property type="match status" value="3"/>
</dbReference>
<dbReference type="InterPro" id="IPR047012">
    <property type="entry name" value="ICAM_VCAM"/>
</dbReference>
<dbReference type="Proteomes" id="UP000472263">
    <property type="component" value="Chromosome 8"/>
</dbReference>
<dbReference type="Ensembl" id="ENSMMDT00005001775.1">
    <property type="protein sequence ID" value="ENSMMDP00005001741.1"/>
    <property type="gene ID" value="ENSMMDG00005000951.1"/>
</dbReference>
<evidence type="ECO:0000256" key="8">
    <source>
        <dbReference type="ARBA" id="ARBA00023157"/>
    </source>
</evidence>
<proteinExistence type="predicted"/>
<dbReference type="GeneTree" id="ENSGT00940000159005"/>
<dbReference type="InterPro" id="IPR003987">
    <property type="entry name" value="ICAM_VCAM_N"/>
</dbReference>
<reference evidence="13" key="2">
    <citation type="submission" date="2025-08" db="UniProtKB">
        <authorList>
            <consortium name="Ensembl"/>
        </authorList>
    </citation>
    <scope>IDENTIFICATION</scope>
</reference>
<reference evidence="13" key="1">
    <citation type="submission" date="2019-06" db="EMBL/GenBank/DDBJ databases">
        <authorList>
            <consortium name="Wellcome Sanger Institute Data Sharing"/>
        </authorList>
    </citation>
    <scope>NUCLEOTIDE SEQUENCE [LARGE SCALE GENOMIC DNA]</scope>
</reference>
<feature type="transmembrane region" description="Helical" evidence="11">
    <location>
        <begin position="12"/>
        <end position="31"/>
    </location>
</feature>
<dbReference type="GO" id="GO:0005886">
    <property type="term" value="C:plasma membrane"/>
    <property type="evidence" value="ECO:0007669"/>
    <property type="project" value="TreeGrafter"/>
</dbReference>
<dbReference type="InterPro" id="IPR013783">
    <property type="entry name" value="Ig-like_fold"/>
</dbReference>
<feature type="domain" description="Ig-like" evidence="12">
    <location>
        <begin position="220"/>
        <end position="299"/>
    </location>
</feature>
<keyword evidence="6 11" id="KW-1133">Transmembrane helix</keyword>
<dbReference type="InterPro" id="IPR013098">
    <property type="entry name" value="Ig_I-set"/>
</dbReference>
<keyword evidence="3" id="KW-0732">Signal</keyword>
<evidence type="ECO:0000256" key="1">
    <source>
        <dbReference type="ARBA" id="ARBA00004479"/>
    </source>
</evidence>
<dbReference type="PRINTS" id="PR01472">
    <property type="entry name" value="ICAMVCAM1"/>
</dbReference>
<evidence type="ECO:0000313" key="14">
    <source>
        <dbReference type="Proteomes" id="UP000472263"/>
    </source>
</evidence>
<dbReference type="InterPro" id="IPR036179">
    <property type="entry name" value="Ig-like_dom_sf"/>
</dbReference>
<dbReference type="AlphaFoldDB" id="A0A667WXX1"/>
<keyword evidence="14" id="KW-1185">Reference proteome</keyword>
<keyword evidence="8" id="KW-1015">Disulfide bond</keyword>
<dbReference type="FunCoup" id="A0A667WXX1">
    <property type="interactions" value="47"/>
</dbReference>
<evidence type="ECO:0000256" key="4">
    <source>
        <dbReference type="ARBA" id="ARBA00022737"/>
    </source>
</evidence>
<dbReference type="InParanoid" id="A0A667WXX1"/>
<dbReference type="GO" id="GO:0005178">
    <property type="term" value="F:integrin binding"/>
    <property type="evidence" value="ECO:0007669"/>
    <property type="project" value="InterPro"/>
</dbReference>
<dbReference type="InterPro" id="IPR007110">
    <property type="entry name" value="Ig-like_dom"/>
</dbReference>
<reference evidence="13" key="3">
    <citation type="submission" date="2025-09" db="UniProtKB">
        <authorList>
            <consortium name="Ensembl"/>
        </authorList>
    </citation>
    <scope>IDENTIFICATION</scope>
</reference>
<organism evidence="13 14">
    <name type="scientific">Myripristis murdjan</name>
    <name type="common">pinecone soldierfish</name>
    <dbReference type="NCBI Taxonomy" id="586833"/>
    <lineage>
        <taxon>Eukaryota</taxon>
        <taxon>Metazoa</taxon>
        <taxon>Chordata</taxon>
        <taxon>Craniata</taxon>
        <taxon>Vertebrata</taxon>
        <taxon>Euteleostomi</taxon>
        <taxon>Actinopterygii</taxon>
        <taxon>Neopterygii</taxon>
        <taxon>Teleostei</taxon>
        <taxon>Neoteleostei</taxon>
        <taxon>Acanthomorphata</taxon>
        <taxon>Holocentriformes</taxon>
        <taxon>Holocentridae</taxon>
        <taxon>Myripristis</taxon>
    </lineage>
</organism>
<dbReference type="PROSITE" id="PS50835">
    <property type="entry name" value="IG_LIKE"/>
    <property type="match status" value="2"/>
</dbReference>
<evidence type="ECO:0000256" key="10">
    <source>
        <dbReference type="ARBA" id="ARBA00023319"/>
    </source>
</evidence>
<evidence type="ECO:0000313" key="13">
    <source>
        <dbReference type="Ensembl" id="ENSMMDP00005001741.1"/>
    </source>
</evidence>
<evidence type="ECO:0000256" key="5">
    <source>
        <dbReference type="ARBA" id="ARBA00022889"/>
    </source>
</evidence>
<dbReference type="PANTHER" id="PTHR13771">
    <property type="entry name" value="INTERCELLULAR ADHESION MOLECULE"/>
    <property type="match status" value="1"/>
</dbReference>
<keyword evidence="9" id="KW-0325">Glycoprotein</keyword>
<evidence type="ECO:0000256" key="6">
    <source>
        <dbReference type="ARBA" id="ARBA00022989"/>
    </source>
</evidence>
<keyword evidence="2 11" id="KW-0812">Transmembrane</keyword>
<keyword evidence="10" id="KW-0393">Immunoglobulin domain</keyword>
<feature type="domain" description="Ig-like" evidence="12">
    <location>
        <begin position="121"/>
        <end position="218"/>
    </location>
</feature>
<protein>
    <recommendedName>
        <fullName evidence="12">Ig-like domain-containing protein</fullName>
    </recommendedName>
</protein>
<evidence type="ECO:0000256" key="3">
    <source>
        <dbReference type="ARBA" id="ARBA00022729"/>
    </source>
</evidence>
<comment type="subcellular location">
    <subcellularLocation>
        <location evidence="1">Membrane</location>
        <topology evidence="1">Single-pass type I membrane protein</topology>
    </subcellularLocation>
</comment>
<evidence type="ECO:0000256" key="7">
    <source>
        <dbReference type="ARBA" id="ARBA00023136"/>
    </source>
</evidence>
<sequence>MILKRYCFFKKKIGLIFQILYSFIYTVGVYASCPIELNPPRVVVKYGDPVSVNCSTSLTEHEGMGWESPVGGVGLTENVDYLTWTVPRLTQWSIAPKCFINPPEPEEQCLEVLQVVLYTFPDKVTISSNAGPDGLMNEGKTYHFTCNIQKVAPVRNLAMKWYKGETLIKTDYFDNLKKEPVNQPAVLTFIPSRDDNNVQVRCEAHLDLGPETPHLSATSPEYSVSVLYGPDITCSDIDILEGEALAGRCSVAGNPAPHISWLKDGRPINPNVTLKREDTGMYTITAEGLTNASQPFHVSVLCECHIYMMHIIAYTTLDPTKPVHSILCHAKNRYLYCVSLD</sequence>
<keyword evidence="5" id="KW-0130">Cell adhesion</keyword>
<evidence type="ECO:0000256" key="2">
    <source>
        <dbReference type="ARBA" id="ARBA00022692"/>
    </source>
</evidence>
<evidence type="ECO:0000256" key="9">
    <source>
        <dbReference type="ARBA" id="ARBA00023180"/>
    </source>
</evidence>
<dbReference type="Gene3D" id="2.60.40.10">
    <property type="entry name" value="Immunoglobulins"/>
    <property type="match status" value="3"/>
</dbReference>
<keyword evidence="7 11" id="KW-0472">Membrane</keyword>
<dbReference type="PANTHER" id="PTHR13771:SF9">
    <property type="entry name" value="INTERCELLULAR ADHESION MOLECULE 5"/>
    <property type="match status" value="1"/>
</dbReference>
<accession>A0A667WXX1</accession>
<dbReference type="GO" id="GO:0098609">
    <property type="term" value="P:cell-cell adhesion"/>
    <property type="evidence" value="ECO:0007669"/>
    <property type="project" value="InterPro"/>
</dbReference>
<dbReference type="Pfam" id="PF07679">
    <property type="entry name" value="I-set"/>
    <property type="match status" value="1"/>
</dbReference>
<evidence type="ECO:0000259" key="12">
    <source>
        <dbReference type="PROSITE" id="PS50835"/>
    </source>
</evidence>
<evidence type="ECO:0000256" key="11">
    <source>
        <dbReference type="SAM" id="Phobius"/>
    </source>
</evidence>
<keyword evidence="4" id="KW-0677">Repeat</keyword>
<name>A0A667WXX1_9TELE</name>